<keyword evidence="1" id="KW-0464">Manganese</keyword>
<dbReference type="PROSITE" id="PS50991">
    <property type="entry name" value="PYR_CT"/>
    <property type="match status" value="1"/>
</dbReference>
<dbReference type="InterPro" id="IPR050073">
    <property type="entry name" value="2-IPM_HCS-like"/>
</dbReference>
<name>A0A1V3C5S1_9ACTN</name>
<comment type="caution">
    <text evidence="3">The sequence shown here is derived from an EMBL/GenBank/DDBJ whole genome shotgun (WGS) entry which is preliminary data.</text>
</comment>
<dbReference type="InterPro" id="IPR013785">
    <property type="entry name" value="Aldolase_TIM"/>
</dbReference>
<dbReference type="GO" id="GO:0019878">
    <property type="term" value="P:lysine biosynthetic process via aminoadipic acid"/>
    <property type="evidence" value="ECO:0007669"/>
    <property type="project" value="TreeGrafter"/>
</dbReference>
<gene>
    <name evidence="3" type="ORF">NOSIN_21850</name>
</gene>
<feature type="domain" description="Pyruvate carboxyltransferase" evidence="2">
    <location>
        <begin position="53"/>
        <end position="317"/>
    </location>
</feature>
<dbReference type="EMBL" id="MCOK01000001">
    <property type="protein sequence ID" value="OOC56144.1"/>
    <property type="molecule type" value="Genomic_DNA"/>
</dbReference>
<dbReference type="PANTHER" id="PTHR10277:SF48">
    <property type="entry name" value="HOMOCITRATE SYNTHASE, CYTOSOLIC ISOZYME-RELATED"/>
    <property type="match status" value="1"/>
</dbReference>
<dbReference type="Gene3D" id="3.20.20.70">
    <property type="entry name" value="Aldolase class I"/>
    <property type="match status" value="1"/>
</dbReference>
<evidence type="ECO:0000259" key="2">
    <source>
        <dbReference type="PROSITE" id="PS50991"/>
    </source>
</evidence>
<dbReference type="CDD" id="cd03174">
    <property type="entry name" value="DRE_TIM_metallolyase"/>
    <property type="match status" value="1"/>
</dbReference>
<dbReference type="RefSeq" id="WP_077692581.1">
    <property type="nucleotide sequence ID" value="NZ_MCOK01000001.1"/>
</dbReference>
<dbReference type="Pfam" id="PF00682">
    <property type="entry name" value="HMGL-like"/>
    <property type="match status" value="1"/>
</dbReference>
<reference evidence="4" key="1">
    <citation type="submission" date="2016-08" db="EMBL/GenBank/DDBJ databases">
        <authorList>
            <person name="Tokovenko B."/>
            <person name="Kalinowski J."/>
        </authorList>
    </citation>
    <scope>NUCLEOTIDE SEQUENCE [LARGE SCALE GENOMIC DNA]</scope>
    <source>
        <strain evidence="4">UTMC102</strain>
    </source>
</reference>
<dbReference type="AlphaFoldDB" id="A0A1V3C5S1"/>
<dbReference type="STRING" id="501010.NOSIN_21850"/>
<protein>
    <recommendedName>
        <fullName evidence="2">Pyruvate carboxyltransferase domain-containing protein</fullName>
    </recommendedName>
</protein>
<keyword evidence="4" id="KW-1185">Reference proteome</keyword>
<sequence length="463" mass="49632">MQKGTTSPEGSLAAKDGSIDVPMNFNWNNEEDPLAPLVTDIPGEPPALRAAGTEIVSECLRDGLQGISGYPSVDEMIQYLSLLVAFGGKYACVGIYPGKGGLLDTRMKELLARMREEVPSVVPSVLSMCSEESLKWTLECKEIHPDLEAVVFMGSAPSRRLAQGWDMGFILNRLDTFVRKTVDMGVPVIAGTEHTTQTSPEDVRAIVRAQVEGGAYCIALADTVGTIRPLGTYRLVRFVREELRALGASDVKLDWHGHRDTGNALGNAMMATAAGIDRVHVVSRGVGERSGNASLEEVVLNLSAIEAEAGLSPRWEMSRLIELISFYEDMVGVAAPEHGVLGKRYSHTSSGIHTDAILKAHGMADRARDEGNPVLEGKLREMACTVYSAVNPASVGGTPSVSVSPWSGQSTVRLAHMNHGGDPRQLTPEAVERTLALANRLGRELTREELEESCAGAAAPHGA</sequence>
<dbReference type="OrthoDB" id="9804858at2"/>
<dbReference type="InterPro" id="IPR000891">
    <property type="entry name" value="PYR_CT"/>
</dbReference>
<proteinExistence type="predicted"/>
<evidence type="ECO:0000313" key="3">
    <source>
        <dbReference type="EMBL" id="OOC56144.1"/>
    </source>
</evidence>
<evidence type="ECO:0000313" key="4">
    <source>
        <dbReference type="Proteomes" id="UP000189004"/>
    </source>
</evidence>
<dbReference type="PANTHER" id="PTHR10277">
    <property type="entry name" value="HOMOCITRATE SYNTHASE-RELATED"/>
    <property type="match status" value="1"/>
</dbReference>
<accession>A0A1V3C5S1</accession>
<evidence type="ECO:0000256" key="1">
    <source>
        <dbReference type="ARBA" id="ARBA00023211"/>
    </source>
</evidence>
<dbReference type="Proteomes" id="UP000189004">
    <property type="component" value="Unassembled WGS sequence"/>
</dbReference>
<dbReference type="SUPFAM" id="SSF51569">
    <property type="entry name" value="Aldolase"/>
    <property type="match status" value="1"/>
</dbReference>
<organism evidence="3 4">
    <name type="scientific">Nocardiopsis sinuspersici</name>
    <dbReference type="NCBI Taxonomy" id="501010"/>
    <lineage>
        <taxon>Bacteria</taxon>
        <taxon>Bacillati</taxon>
        <taxon>Actinomycetota</taxon>
        <taxon>Actinomycetes</taxon>
        <taxon>Streptosporangiales</taxon>
        <taxon>Nocardiopsidaceae</taxon>
        <taxon>Nocardiopsis</taxon>
    </lineage>
</organism>
<dbReference type="GO" id="GO:0004410">
    <property type="term" value="F:homocitrate synthase activity"/>
    <property type="evidence" value="ECO:0007669"/>
    <property type="project" value="TreeGrafter"/>
</dbReference>